<evidence type="ECO:0000256" key="13">
    <source>
        <dbReference type="SAM" id="SignalP"/>
    </source>
</evidence>
<evidence type="ECO:0000256" key="8">
    <source>
        <dbReference type="ARBA" id="ARBA00023049"/>
    </source>
</evidence>
<dbReference type="PROSITE" id="PS51257">
    <property type="entry name" value="PROKAR_LIPOPROTEIN"/>
    <property type="match status" value="1"/>
</dbReference>
<comment type="similarity">
    <text evidence="10">Belongs to the peptidase M15 family.</text>
</comment>
<dbReference type="Gene3D" id="3.30.1380.10">
    <property type="match status" value="1"/>
</dbReference>
<evidence type="ECO:0000256" key="11">
    <source>
        <dbReference type="ARBA" id="ARBA00093666"/>
    </source>
</evidence>
<comment type="pathway">
    <text evidence="2">Cell wall biogenesis; cell wall polysaccharide biosynthesis.</text>
</comment>
<dbReference type="InterPro" id="IPR013230">
    <property type="entry name" value="Peptidase_M15A_C"/>
</dbReference>
<keyword evidence="5 13" id="KW-0732">Signal</keyword>
<comment type="cofactor">
    <cofactor evidence="1">
        <name>Zn(2+)</name>
        <dbReference type="ChEBI" id="CHEBI:29105"/>
    </cofactor>
</comment>
<feature type="region of interest" description="Disordered" evidence="12">
    <location>
        <begin position="51"/>
        <end position="70"/>
    </location>
</feature>
<protein>
    <recommendedName>
        <fullName evidence="11">Murein endopeptidase K</fullName>
    </recommendedName>
</protein>
<evidence type="ECO:0000256" key="4">
    <source>
        <dbReference type="ARBA" id="ARBA00022723"/>
    </source>
</evidence>
<evidence type="ECO:0000256" key="2">
    <source>
        <dbReference type="ARBA" id="ARBA00004776"/>
    </source>
</evidence>
<gene>
    <name evidence="15" type="ORF">GGQ67_000929</name>
</gene>
<feature type="compositionally biased region" description="Polar residues" evidence="12">
    <location>
        <begin position="158"/>
        <end position="167"/>
    </location>
</feature>
<evidence type="ECO:0000256" key="5">
    <source>
        <dbReference type="ARBA" id="ARBA00022729"/>
    </source>
</evidence>
<accession>A0A7W6CRW8</accession>
<keyword evidence="8" id="KW-0482">Metalloprotease</keyword>
<evidence type="ECO:0000256" key="7">
    <source>
        <dbReference type="ARBA" id="ARBA00022833"/>
    </source>
</evidence>
<evidence type="ECO:0000256" key="3">
    <source>
        <dbReference type="ARBA" id="ARBA00022670"/>
    </source>
</evidence>
<organism evidence="15 16">
    <name type="scientific">Rhizobium metallidurans</name>
    <dbReference type="NCBI Taxonomy" id="1265931"/>
    <lineage>
        <taxon>Bacteria</taxon>
        <taxon>Pseudomonadati</taxon>
        <taxon>Pseudomonadota</taxon>
        <taxon>Alphaproteobacteria</taxon>
        <taxon>Hyphomicrobiales</taxon>
        <taxon>Rhizobiaceae</taxon>
        <taxon>Rhizobium/Agrobacterium group</taxon>
        <taxon>Rhizobium</taxon>
    </lineage>
</organism>
<dbReference type="GO" id="GO:0046872">
    <property type="term" value="F:metal ion binding"/>
    <property type="evidence" value="ECO:0007669"/>
    <property type="project" value="UniProtKB-KW"/>
</dbReference>
<feature type="compositionally biased region" description="Low complexity" evidence="12">
    <location>
        <begin position="175"/>
        <end position="185"/>
    </location>
</feature>
<dbReference type="InterPro" id="IPR009045">
    <property type="entry name" value="Zn_M74/Hedgehog-like"/>
</dbReference>
<keyword evidence="9" id="KW-0961">Cell wall biogenesis/degradation</keyword>
<dbReference type="EMBL" id="JACIDW010000002">
    <property type="protein sequence ID" value="MBB3963304.1"/>
    <property type="molecule type" value="Genomic_DNA"/>
</dbReference>
<keyword evidence="7" id="KW-0862">Zinc</keyword>
<evidence type="ECO:0000256" key="6">
    <source>
        <dbReference type="ARBA" id="ARBA00022801"/>
    </source>
</evidence>
<feature type="chain" id="PRO_5031398224" description="Murein endopeptidase K" evidence="13">
    <location>
        <begin position="23"/>
        <end position="365"/>
    </location>
</feature>
<feature type="domain" description="Peptidase M15A C-terminal" evidence="14">
    <location>
        <begin position="240"/>
        <end position="341"/>
    </location>
</feature>
<dbReference type="GO" id="GO:0006508">
    <property type="term" value="P:proteolysis"/>
    <property type="evidence" value="ECO:0007669"/>
    <property type="project" value="UniProtKB-KW"/>
</dbReference>
<dbReference type="InterPro" id="IPR010275">
    <property type="entry name" value="MepK"/>
</dbReference>
<dbReference type="AlphaFoldDB" id="A0A7W6CRW8"/>
<feature type="compositionally biased region" description="Low complexity" evidence="12">
    <location>
        <begin position="51"/>
        <end position="67"/>
    </location>
</feature>
<evidence type="ECO:0000256" key="9">
    <source>
        <dbReference type="ARBA" id="ARBA00023316"/>
    </source>
</evidence>
<evidence type="ECO:0000256" key="10">
    <source>
        <dbReference type="ARBA" id="ARBA00093448"/>
    </source>
</evidence>
<reference evidence="15 16" key="1">
    <citation type="submission" date="2020-08" db="EMBL/GenBank/DDBJ databases">
        <title>Genomic Encyclopedia of Type Strains, Phase IV (KMG-IV): sequencing the most valuable type-strain genomes for metagenomic binning, comparative biology and taxonomic classification.</title>
        <authorList>
            <person name="Goeker M."/>
        </authorList>
    </citation>
    <scope>NUCLEOTIDE SEQUENCE [LARGE SCALE GENOMIC DNA]</scope>
    <source>
        <strain evidence="15 16">DSM 26575</strain>
    </source>
</reference>
<dbReference type="PANTHER" id="PTHR37425:SF1">
    <property type="entry name" value="OUTER MEMBRANE PROTEIN"/>
    <property type="match status" value="1"/>
</dbReference>
<dbReference type="Pfam" id="PF08291">
    <property type="entry name" value="Peptidase_M15_3"/>
    <property type="match status" value="1"/>
</dbReference>
<feature type="signal peptide" evidence="13">
    <location>
        <begin position="1"/>
        <end position="22"/>
    </location>
</feature>
<evidence type="ECO:0000256" key="1">
    <source>
        <dbReference type="ARBA" id="ARBA00001947"/>
    </source>
</evidence>
<evidence type="ECO:0000313" key="15">
    <source>
        <dbReference type="EMBL" id="MBB3963304.1"/>
    </source>
</evidence>
<evidence type="ECO:0000313" key="16">
    <source>
        <dbReference type="Proteomes" id="UP000582090"/>
    </source>
</evidence>
<feature type="region of interest" description="Disordered" evidence="12">
    <location>
        <begin position="143"/>
        <end position="190"/>
    </location>
</feature>
<evidence type="ECO:0000256" key="12">
    <source>
        <dbReference type="SAM" id="MobiDB-lite"/>
    </source>
</evidence>
<dbReference type="PANTHER" id="PTHR37425">
    <property type="match status" value="1"/>
</dbReference>
<dbReference type="SUPFAM" id="SSF55166">
    <property type="entry name" value="Hedgehog/DD-peptidase"/>
    <property type="match status" value="1"/>
</dbReference>
<evidence type="ECO:0000259" key="14">
    <source>
        <dbReference type="Pfam" id="PF08291"/>
    </source>
</evidence>
<dbReference type="GO" id="GO:0008237">
    <property type="term" value="F:metallopeptidase activity"/>
    <property type="evidence" value="ECO:0007669"/>
    <property type="project" value="UniProtKB-KW"/>
</dbReference>
<proteinExistence type="inferred from homology"/>
<comment type="caution">
    <text evidence="15">The sequence shown here is derived from an EMBL/GenBank/DDBJ whole genome shotgun (WGS) entry which is preliminary data.</text>
</comment>
<keyword evidence="16" id="KW-1185">Reference proteome</keyword>
<dbReference type="Proteomes" id="UP000582090">
    <property type="component" value="Unassembled WGS sequence"/>
</dbReference>
<keyword evidence="4" id="KW-0479">Metal-binding</keyword>
<name>A0A7W6CRW8_9HYPH</name>
<dbReference type="RefSeq" id="WP_183899026.1">
    <property type="nucleotide sequence ID" value="NZ_JACIDW010000002.1"/>
</dbReference>
<keyword evidence="3" id="KW-0645">Protease</keyword>
<keyword evidence="6" id="KW-0378">Hydrolase</keyword>
<dbReference type="GO" id="GO:0071555">
    <property type="term" value="P:cell wall organization"/>
    <property type="evidence" value="ECO:0007669"/>
    <property type="project" value="UniProtKB-KW"/>
</dbReference>
<sequence>MLAVEMRTPVRAALLIAASAWALSGCVSNKPAVDALASAAAESVPAQEQQAAASAAPMAGSAQQQAGYRDPRMTNVAGMTNVSGMENTSGVQAAGMAQAPGQPASAMPEQTAPANIGGLAMQSTGINAQAMSIFSVKQRIQNNPTSTTLQPSGGVGATRSSVYSSQMPVDPAPQQPTLAPQQSSQNTSTTIDPMQTASLATSALPGQSMNALYSAPRQNLLTSLSGLLQKASLPGATRVAPNGLRLQNDKVEVGCFKPDLLKVIKAVEGRFGRPATITSGYRDPERNRMVGGAEESMHMSCEAADFQIDGVSKWDIANYIRSLPDRGGVGTYCHTDSIHLDTGRNRDWNWGCGRKPATATLARAL</sequence>